<evidence type="ECO:0000256" key="4">
    <source>
        <dbReference type="ARBA" id="ARBA00022741"/>
    </source>
</evidence>
<comment type="similarity">
    <text evidence="1 8">Belongs to the FGGY kinase family.</text>
</comment>
<evidence type="ECO:0000256" key="8">
    <source>
        <dbReference type="RuleBase" id="RU003733"/>
    </source>
</evidence>
<evidence type="ECO:0000313" key="12">
    <source>
        <dbReference type="EMBL" id="HGE75459.1"/>
    </source>
</evidence>
<dbReference type="GO" id="GO:0004856">
    <property type="term" value="F:D-xylulokinase activity"/>
    <property type="evidence" value="ECO:0007669"/>
    <property type="project" value="UniProtKB-EC"/>
</dbReference>
<keyword evidence="5 8" id="KW-0418">Kinase</keyword>
<keyword evidence="7 9" id="KW-0119">Carbohydrate metabolism</keyword>
<gene>
    <name evidence="9 12" type="primary">xylB</name>
    <name evidence="12" type="ORF">ENX73_04970</name>
</gene>
<dbReference type="EC" id="2.7.1.17" evidence="9"/>
<dbReference type="InterPro" id="IPR043129">
    <property type="entry name" value="ATPase_NBD"/>
</dbReference>
<keyword evidence="2 9" id="KW-0859">Xylose metabolism</keyword>
<keyword evidence="3 8" id="KW-0808">Transferase</keyword>
<dbReference type="AlphaFoldDB" id="A0A7V3RF07"/>
<dbReference type="Gene3D" id="3.30.420.40">
    <property type="match status" value="2"/>
</dbReference>
<evidence type="ECO:0000256" key="5">
    <source>
        <dbReference type="ARBA" id="ARBA00022777"/>
    </source>
</evidence>
<keyword evidence="6 9" id="KW-0067">ATP-binding</keyword>
<dbReference type="InterPro" id="IPR050406">
    <property type="entry name" value="FGGY_Carb_Kinase"/>
</dbReference>
<evidence type="ECO:0000256" key="3">
    <source>
        <dbReference type="ARBA" id="ARBA00022679"/>
    </source>
</evidence>
<dbReference type="GO" id="GO:0005524">
    <property type="term" value="F:ATP binding"/>
    <property type="evidence" value="ECO:0007669"/>
    <property type="project" value="UniProtKB-KW"/>
</dbReference>
<dbReference type="SUPFAM" id="SSF53067">
    <property type="entry name" value="Actin-like ATPase domain"/>
    <property type="match status" value="2"/>
</dbReference>
<dbReference type="GO" id="GO:0005997">
    <property type="term" value="P:xylulose metabolic process"/>
    <property type="evidence" value="ECO:0007669"/>
    <property type="project" value="InterPro"/>
</dbReference>
<name>A0A7V3RF07_9BACT</name>
<evidence type="ECO:0000256" key="9">
    <source>
        <dbReference type="RuleBase" id="RU364073"/>
    </source>
</evidence>
<evidence type="ECO:0000256" key="2">
    <source>
        <dbReference type="ARBA" id="ARBA00022629"/>
    </source>
</evidence>
<organism evidence="12">
    <name type="scientific">Mesoaciditoga lauensis</name>
    <dbReference type="NCBI Taxonomy" id="1495039"/>
    <lineage>
        <taxon>Bacteria</taxon>
        <taxon>Thermotogati</taxon>
        <taxon>Thermotogota</taxon>
        <taxon>Thermotogae</taxon>
        <taxon>Mesoaciditogales</taxon>
        <taxon>Mesoaciditogaceae</taxon>
        <taxon>Mesoaciditoga</taxon>
    </lineage>
</organism>
<dbReference type="InterPro" id="IPR000577">
    <property type="entry name" value="Carb_kinase_FGGY"/>
</dbReference>
<dbReference type="InterPro" id="IPR018485">
    <property type="entry name" value="FGGY_C"/>
</dbReference>
<dbReference type="InterPro" id="IPR018483">
    <property type="entry name" value="Carb_kinase_FGGY_CS"/>
</dbReference>
<dbReference type="GO" id="GO:0042732">
    <property type="term" value="P:D-xylose metabolic process"/>
    <property type="evidence" value="ECO:0007669"/>
    <property type="project" value="UniProtKB-KW"/>
</dbReference>
<dbReference type="Pfam" id="PF02782">
    <property type="entry name" value="FGGY_C"/>
    <property type="match status" value="1"/>
</dbReference>
<dbReference type="Pfam" id="PF00370">
    <property type="entry name" value="FGGY_N"/>
    <property type="match status" value="1"/>
</dbReference>
<feature type="domain" description="Carbohydrate kinase FGGY N-terminal" evidence="10">
    <location>
        <begin position="3"/>
        <end position="241"/>
    </location>
</feature>
<dbReference type="PROSITE" id="PS00933">
    <property type="entry name" value="FGGY_KINASES_1"/>
    <property type="match status" value="1"/>
</dbReference>
<comment type="caution">
    <text evidence="12">The sequence shown here is derived from an EMBL/GenBank/DDBJ whole genome shotgun (WGS) entry which is preliminary data.</text>
</comment>
<reference evidence="12" key="1">
    <citation type="journal article" date="2020" name="mSystems">
        <title>Genome- and Community-Level Interaction Insights into Carbon Utilization and Element Cycling Functions of Hydrothermarchaeota in Hydrothermal Sediment.</title>
        <authorList>
            <person name="Zhou Z."/>
            <person name="Liu Y."/>
            <person name="Xu W."/>
            <person name="Pan J."/>
            <person name="Luo Z.H."/>
            <person name="Li M."/>
        </authorList>
    </citation>
    <scope>NUCLEOTIDE SEQUENCE [LARGE SCALE GENOMIC DNA]</scope>
    <source>
        <strain evidence="12">SpSt-966</strain>
    </source>
</reference>
<keyword evidence="4 9" id="KW-0547">Nucleotide-binding</keyword>
<proteinExistence type="inferred from homology"/>
<evidence type="ECO:0000256" key="6">
    <source>
        <dbReference type="ARBA" id="ARBA00022840"/>
    </source>
</evidence>
<comment type="catalytic activity">
    <reaction evidence="9">
        <text>D-xylulose + ATP = D-xylulose 5-phosphate + ADP + H(+)</text>
        <dbReference type="Rhea" id="RHEA:10964"/>
        <dbReference type="ChEBI" id="CHEBI:15378"/>
        <dbReference type="ChEBI" id="CHEBI:17140"/>
        <dbReference type="ChEBI" id="CHEBI:30616"/>
        <dbReference type="ChEBI" id="CHEBI:57737"/>
        <dbReference type="ChEBI" id="CHEBI:456216"/>
        <dbReference type="EC" id="2.7.1.17"/>
    </reaction>
</comment>
<dbReference type="NCBIfam" id="TIGR01312">
    <property type="entry name" value="XylB"/>
    <property type="match status" value="1"/>
</dbReference>
<dbReference type="CDD" id="cd07808">
    <property type="entry name" value="ASKHA_NBD_FGGY_EcXK-like"/>
    <property type="match status" value="1"/>
</dbReference>
<evidence type="ECO:0000256" key="7">
    <source>
        <dbReference type="ARBA" id="ARBA00023277"/>
    </source>
</evidence>
<dbReference type="PANTHER" id="PTHR43095:SF5">
    <property type="entry name" value="XYLULOSE KINASE"/>
    <property type="match status" value="1"/>
</dbReference>
<dbReference type="PIRSF" id="PIRSF000538">
    <property type="entry name" value="GlpK"/>
    <property type="match status" value="1"/>
</dbReference>
<dbReference type="PROSITE" id="PS00445">
    <property type="entry name" value="FGGY_KINASES_2"/>
    <property type="match status" value="1"/>
</dbReference>
<evidence type="ECO:0000256" key="1">
    <source>
        <dbReference type="ARBA" id="ARBA00009156"/>
    </source>
</evidence>
<dbReference type="InterPro" id="IPR018484">
    <property type="entry name" value="FGGY_N"/>
</dbReference>
<evidence type="ECO:0000259" key="10">
    <source>
        <dbReference type="Pfam" id="PF00370"/>
    </source>
</evidence>
<evidence type="ECO:0000259" key="11">
    <source>
        <dbReference type="Pfam" id="PF02782"/>
    </source>
</evidence>
<feature type="domain" description="Carbohydrate kinase FGGY C-terminal" evidence="11">
    <location>
        <begin position="251"/>
        <end position="434"/>
    </location>
</feature>
<dbReference type="InterPro" id="IPR006000">
    <property type="entry name" value="Xylulokinase"/>
</dbReference>
<dbReference type="EMBL" id="DTPE01000198">
    <property type="protein sequence ID" value="HGE75459.1"/>
    <property type="molecule type" value="Genomic_DNA"/>
</dbReference>
<sequence length="492" mass="55134">MNYVGIDVGTTGIKVLVVNENGEIVDRFDRPLKVYAPRPAWSEQNPHDWWDGVLDLLRKIPKRYEVKSIGLSGQMHSLVALDENYEVVRPAILWSDQRTTSQCKEATGVLGGEKNVISMVGNPILEGFTVGKILWIKENESDNFKKIKHVMLPKDYIALKLTGNAGTEWSDASGTACYDVKNHRWNSKVIDALEINYELFPPISPSHSIRGKLREDLSRDLGWKDVDVICGGADNAVSALGIGIFKPGDCMVSVGTSGTVLGITSSKIPDLDGKLHYFNHVIDETSYYMGVMLSATSSFDWIRSLVAKDDTLSKIEEMVKNSPAGSKGLIFLPYLNGERTPHRDPHARGVIFGISLLSKKEDMLRSVIEGVTFGLRDSFELIKDKTEVRRVRITGGGSNNTEWVKIIASNFKLQIEIPEMNEGGAYGAAMLAAIGEGRGIEEISKWIRVKETIDPVSEWMNFYDEWFLEYKKLYDDLKQIFYEIDLLVKNMI</sequence>
<protein>
    <recommendedName>
        <fullName evidence="9">Xylulose kinase</fullName>
        <shortName evidence="9">Xylulokinase</shortName>
        <ecNumber evidence="9">2.7.1.17</ecNumber>
    </recommendedName>
</protein>
<accession>A0A7V3RF07</accession>
<dbReference type="PANTHER" id="PTHR43095">
    <property type="entry name" value="SUGAR KINASE"/>
    <property type="match status" value="1"/>
</dbReference>